<dbReference type="AlphaFoldDB" id="A0A382BNL9"/>
<reference evidence="1" key="1">
    <citation type="submission" date="2018-05" db="EMBL/GenBank/DDBJ databases">
        <authorList>
            <person name="Lanie J.A."/>
            <person name="Ng W.-L."/>
            <person name="Kazmierczak K.M."/>
            <person name="Andrzejewski T.M."/>
            <person name="Davidsen T.M."/>
            <person name="Wayne K.J."/>
            <person name="Tettelin H."/>
            <person name="Glass J.I."/>
            <person name="Rusch D."/>
            <person name="Podicherti R."/>
            <person name="Tsui H.-C.T."/>
            <person name="Winkler M.E."/>
        </authorList>
    </citation>
    <scope>NUCLEOTIDE SEQUENCE</scope>
</reference>
<feature type="non-terminal residue" evidence="1">
    <location>
        <position position="29"/>
    </location>
</feature>
<gene>
    <name evidence="1" type="ORF">METZ01_LOCUS167621</name>
</gene>
<organism evidence="1">
    <name type="scientific">marine metagenome</name>
    <dbReference type="NCBI Taxonomy" id="408172"/>
    <lineage>
        <taxon>unclassified sequences</taxon>
        <taxon>metagenomes</taxon>
        <taxon>ecological metagenomes</taxon>
    </lineage>
</organism>
<name>A0A382BNL9_9ZZZZ</name>
<proteinExistence type="predicted"/>
<accession>A0A382BNL9</accession>
<protein>
    <submittedName>
        <fullName evidence="1">Uncharacterized protein</fullName>
    </submittedName>
</protein>
<sequence>MDAPSRSTVEKLAGEYNRSLKSIIGKLSR</sequence>
<evidence type="ECO:0000313" key="1">
    <source>
        <dbReference type="EMBL" id="SVB14767.1"/>
    </source>
</evidence>
<dbReference type="EMBL" id="UINC01030409">
    <property type="protein sequence ID" value="SVB14767.1"/>
    <property type="molecule type" value="Genomic_DNA"/>
</dbReference>